<evidence type="ECO:0000313" key="2">
    <source>
        <dbReference type="Proteomes" id="UP000266441"/>
    </source>
</evidence>
<dbReference type="RefSeq" id="WP_119351736.1">
    <property type="nucleotide sequence ID" value="NZ_QWET01000022.1"/>
</dbReference>
<dbReference type="InterPro" id="IPR011050">
    <property type="entry name" value="Pectin_lyase_fold/virulence"/>
</dbReference>
<name>A0A399CY57_9BACT</name>
<keyword evidence="2" id="KW-1185">Reference proteome</keyword>
<accession>A0A399CY57</accession>
<dbReference type="OrthoDB" id="1392576at2"/>
<dbReference type="SUPFAM" id="SSF51126">
    <property type="entry name" value="Pectin lyase-like"/>
    <property type="match status" value="1"/>
</dbReference>
<sequence>MKEPVSAEESGNQEIINRRKLFGKLGILVGGGLLSNEILGVPSELPTTEESTVFQSVSLKNARELKGAAPGDILLTYGFYELGDGGGACYRIVEKNSDIEINHGDVVSVGKDLAAVLMARTAINYKMFGAVGDSHNDDGVQINLAHEYANKYHLPVENIHGEFWIKQTRSIDIKTSVQWGTTIFHINEKYNDKRPVFRVTSYNSPKEIELNFFQKKELLQQLTPGAQEITVLKEYNNHLIVIQDQSDRIGFRAGSRYKGRSWAKEELFYVEEDGRILGDIAWNFKDYTDLKAYPAENSYLTLEGGSFYLSGDVPESQKVMYIHNGFVVSRSRTIIQNQWVGLEPEARDISMNPRSGFYTLSNVFDVTLENIRLIPWEQNREGEDRDVPAGTYGIGGSRWLNTTFRNITAEGTMLHWGVFGTNMNKNFRVENCRLNRVDVHFHCWNLTIKDSLIGNRGISVTGGGEMIIENTTCENRFFINLRRDFGAKWDGSIVIKNCRLKPKTDSETFILYSMATDFDYGYPIGLARFLSVEDFVIDYKGIPECKKESWLVGLSGFSKSKEGQRSFFPRELRFHNVFTEGREKGVRLMKATDPQGYLLPLTGSYDNFFFQPNAHMFFDNIQLDEDSGGENDYHLQLNMISEEPYDSFSLYPKIHISNCNSLSLKLGKACFTLLVENSTVHRISSATADPMPGEIAFTNCKFLPVIDADSNKPYQLSTELGTSFMHCVFHLPRSGQQDIHKLLSLIDFIRINKYVLYNHIHSRLGKDVQNFLQRENISLKSNFIRMLKSHHELE</sequence>
<organism evidence="1 2">
    <name type="scientific">Mariniphaga sediminis</name>
    <dbReference type="NCBI Taxonomy" id="1628158"/>
    <lineage>
        <taxon>Bacteria</taxon>
        <taxon>Pseudomonadati</taxon>
        <taxon>Bacteroidota</taxon>
        <taxon>Bacteroidia</taxon>
        <taxon>Marinilabiliales</taxon>
        <taxon>Prolixibacteraceae</taxon>
        <taxon>Mariniphaga</taxon>
    </lineage>
</organism>
<dbReference type="AlphaFoldDB" id="A0A399CY57"/>
<protein>
    <submittedName>
        <fullName evidence="1">Uncharacterized protein</fullName>
    </submittedName>
</protein>
<reference evidence="1 2" key="1">
    <citation type="journal article" date="2015" name="Int. J. Syst. Evol. Microbiol.">
        <title>Mariniphaga sediminis sp. nov., isolated from coastal sediment.</title>
        <authorList>
            <person name="Wang F.Q."/>
            <person name="Shen Q.Y."/>
            <person name="Chen G.J."/>
            <person name="Du Z.J."/>
        </authorList>
    </citation>
    <scope>NUCLEOTIDE SEQUENCE [LARGE SCALE GENOMIC DNA]</scope>
    <source>
        <strain evidence="1 2">SY21</strain>
    </source>
</reference>
<dbReference type="Gene3D" id="2.160.20.10">
    <property type="entry name" value="Single-stranded right-handed beta-helix, Pectin lyase-like"/>
    <property type="match status" value="1"/>
</dbReference>
<dbReference type="InterPro" id="IPR012334">
    <property type="entry name" value="Pectin_lyas_fold"/>
</dbReference>
<comment type="caution">
    <text evidence="1">The sequence shown here is derived from an EMBL/GenBank/DDBJ whole genome shotgun (WGS) entry which is preliminary data.</text>
</comment>
<gene>
    <name evidence="1" type="ORF">D1164_20305</name>
</gene>
<dbReference type="Proteomes" id="UP000266441">
    <property type="component" value="Unassembled WGS sequence"/>
</dbReference>
<evidence type="ECO:0000313" key="1">
    <source>
        <dbReference type="EMBL" id="RIH63331.1"/>
    </source>
</evidence>
<proteinExistence type="predicted"/>
<dbReference type="EMBL" id="QWET01000022">
    <property type="protein sequence ID" value="RIH63331.1"/>
    <property type="molecule type" value="Genomic_DNA"/>
</dbReference>